<dbReference type="PaxDb" id="55529-EKX35743"/>
<dbReference type="EMBL" id="JH993085">
    <property type="protein sequence ID" value="EKX35743.1"/>
    <property type="molecule type" value="Genomic_DNA"/>
</dbReference>
<dbReference type="InterPro" id="IPR036864">
    <property type="entry name" value="Zn2-C6_fun-type_DNA-bd_sf"/>
</dbReference>
<dbReference type="AlphaFoldDB" id="L1IHM4"/>
<dbReference type="PROSITE" id="PS00463">
    <property type="entry name" value="ZN2_CY6_FUNGAL_1"/>
    <property type="match status" value="1"/>
</dbReference>
<sequence length="353" mass="38309">MKSMKTLQMSSESDHFQQDFICEETGQKKRRKQVHIACIVCAKAKAACSDTRPCARCVRLAKQDQCVDSADVRARWWSERSSEELAELPTSTKRSRAARSGFGWQDTSFFNSSHYQLPKNAGELPAPPELLVGLVAGVEPTARGWGGRSLMERGYGMPGVVGSLVMQEAVRAGGAAGWYRKEQTRGLELTSGQSVAGWGVGGGILSRATLAGGGRGEMMASWRGEREGQRWQEELRPGAEAGLLSLGMVGRSGWPRGDGEVGEQGLSSEAAERLLRRGMEAIAAGREQETTLRAEMAGGDQPGRIQGVLDNLADEASMLKQNEMSQFKDNGDDSFDVDLSTWPSLPQFSKFLS</sequence>
<evidence type="ECO:0000313" key="6">
    <source>
        <dbReference type="Proteomes" id="UP000011087"/>
    </source>
</evidence>
<reference evidence="6" key="2">
    <citation type="submission" date="2012-11" db="EMBL/GenBank/DDBJ databases">
        <authorList>
            <person name="Kuo A."/>
            <person name="Curtis B.A."/>
            <person name="Tanifuji G."/>
            <person name="Burki F."/>
            <person name="Gruber A."/>
            <person name="Irimia M."/>
            <person name="Maruyama S."/>
            <person name="Arias M.C."/>
            <person name="Ball S.G."/>
            <person name="Gile G.H."/>
            <person name="Hirakawa Y."/>
            <person name="Hopkins J.F."/>
            <person name="Rensing S.A."/>
            <person name="Schmutz J."/>
            <person name="Symeonidi A."/>
            <person name="Elias M."/>
            <person name="Eveleigh R.J."/>
            <person name="Herman E.K."/>
            <person name="Klute M.J."/>
            <person name="Nakayama T."/>
            <person name="Obornik M."/>
            <person name="Reyes-Prieto A."/>
            <person name="Armbrust E.V."/>
            <person name="Aves S.J."/>
            <person name="Beiko R.G."/>
            <person name="Coutinho P."/>
            <person name="Dacks J.B."/>
            <person name="Durnford D.G."/>
            <person name="Fast N.M."/>
            <person name="Green B.R."/>
            <person name="Grisdale C."/>
            <person name="Hempe F."/>
            <person name="Henrissat B."/>
            <person name="Hoppner M.P."/>
            <person name="Ishida K.-I."/>
            <person name="Kim E."/>
            <person name="Koreny L."/>
            <person name="Kroth P.G."/>
            <person name="Liu Y."/>
            <person name="Malik S.-B."/>
            <person name="Maier U.G."/>
            <person name="McRose D."/>
            <person name="Mock T."/>
            <person name="Neilson J.A."/>
            <person name="Onodera N.T."/>
            <person name="Poole A.M."/>
            <person name="Pritham E.J."/>
            <person name="Richards T.A."/>
            <person name="Rocap G."/>
            <person name="Roy S.W."/>
            <person name="Sarai C."/>
            <person name="Schaack S."/>
            <person name="Shirato S."/>
            <person name="Slamovits C.H."/>
            <person name="Spencer D.F."/>
            <person name="Suzuki S."/>
            <person name="Worden A.Z."/>
            <person name="Zauner S."/>
            <person name="Barry K."/>
            <person name="Bell C."/>
            <person name="Bharti A.K."/>
            <person name="Crow J.A."/>
            <person name="Grimwood J."/>
            <person name="Kramer R."/>
            <person name="Lindquist E."/>
            <person name="Lucas S."/>
            <person name="Salamov A."/>
            <person name="McFadden G.I."/>
            <person name="Lane C.E."/>
            <person name="Keeling P.J."/>
            <person name="Gray M.W."/>
            <person name="Grigoriev I.V."/>
            <person name="Archibald J.M."/>
        </authorList>
    </citation>
    <scope>NUCLEOTIDE SEQUENCE</scope>
    <source>
        <strain evidence="6">CCMP2712</strain>
    </source>
</reference>
<accession>L1IHM4</accession>
<dbReference type="InterPro" id="IPR050335">
    <property type="entry name" value="ERT1_acuK_gluconeogen_tf"/>
</dbReference>
<keyword evidence="2" id="KW-0539">Nucleus</keyword>
<dbReference type="Proteomes" id="UP000011087">
    <property type="component" value="Unassembled WGS sequence"/>
</dbReference>
<dbReference type="SUPFAM" id="SSF57701">
    <property type="entry name" value="Zn2/Cys6 DNA-binding domain"/>
    <property type="match status" value="1"/>
</dbReference>
<name>L1IHM4_GUITC</name>
<dbReference type="GO" id="GO:0000981">
    <property type="term" value="F:DNA-binding transcription factor activity, RNA polymerase II-specific"/>
    <property type="evidence" value="ECO:0007669"/>
    <property type="project" value="InterPro"/>
</dbReference>
<dbReference type="KEGG" id="gtt:GUITHDRAFT_146298"/>
<evidence type="ECO:0000313" key="5">
    <source>
        <dbReference type="EnsemblProtists" id="EKX35743"/>
    </source>
</evidence>
<dbReference type="PANTHER" id="PTHR47659">
    <property type="entry name" value="ZN(II)2CYS6 TRANSCRIPTION FACTOR (EUROFUNG)-RELATED"/>
    <property type="match status" value="1"/>
</dbReference>
<gene>
    <name evidence="4" type="ORF">GUITHDRAFT_146298</name>
</gene>
<dbReference type="PANTHER" id="PTHR47659:SF7">
    <property type="entry name" value="FUNGAL TRANSCRIPTIONAL REGULATORY PROTEIN, N-TERMINAL DOMAIN-CONTAINING PROTEIN"/>
    <property type="match status" value="1"/>
</dbReference>
<proteinExistence type="predicted"/>
<dbReference type="EnsemblProtists" id="EKX35743">
    <property type="protein sequence ID" value="EKX35743"/>
    <property type="gene ID" value="GUITHDRAFT_146298"/>
</dbReference>
<organism evidence="4">
    <name type="scientific">Guillardia theta (strain CCMP2712)</name>
    <name type="common">Cryptophyte</name>
    <dbReference type="NCBI Taxonomy" id="905079"/>
    <lineage>
        <taxon>Eukaryota</taxon>
        <taxon>Cryptophyceae</taxon>
        <taxon>Pyrenomonadales</taxon>
        <taxon>Geminigeraceae</taxon>
        <taxon>Guillardia</taxon>
    </lineage>
</organism>
<feature type="domain" description="Zn(2)-C6 fungal-type" evidence="3">
    <location>
        <begin position="37"/>
        <end position="66"/>
    </location>
</feature>
<dbReference type="HOGENOM" id="CLU_786296_0_0_1"/>
<evidence type="ECO:0000313" key="4">
    <source>
        <dbReference type="EMBL" id="EKX35743.1"/>
    </source>
</evidence>
<dbReference type="InterPro" id="IPR001138">
    <property type="entry name" value="Zn2Cys6_DnaBD"/>
</dbReference>
<evidence type="ECO:0000256" key="2">
    <source>
        <dbReference type="ARBA" id="ARBA00023242"/>
    </source>
</evidence>
<reference evidence="5" key="3">
    <citation type="submission" date="2016-03" db="UniProtKB">
        <authorList>
            <consortium name="EnsemblProtists"/>
        </authorList>
    </citation>
    <scope>IDENTIFICATION</scope>
</reference>
<dbReference type="RefSeq" id="XP_005822723.1">
    <property type="nucleotide sequence ID" value="XM_005822666.1"/>
</dbReference>
<reference evidence="4 6" key="1">
    <citation type="journal article" date="2012" name="Nature">
        <title>Algal genomes reveal evolutionary mosaicism and the fate of nucleomorphs.</title>
        <authorList>
            <consortium name="DOE Joint Genome Institute"/>
            <person name="Curtis B.A."/>
            <person name="Tanifuji G."/>
            <person name="Burki F."/>
            <person name="Gruber A."/>
            <person name="Irimia M."/>
            <person name="Maruyama S."/>
            <person name="Arias M.C."/>
            <person name="Ball S.G."/>
            <person name="Gile G.H."/>
            <person name="Hirakawa Y."/>
            <person name="Hopkins J.F."/>
            <person name="Kuo A."/>
            <person name="Rensing S.A."/>
            <person name="Schmutz J."/>
            <person name="Symeonidi A."/>
            <person name="Elias M."/>
            <person name="Eveleigh R.J."/>
            <person name="Herman E.K."/>
            <person name="Klute M.J."/>
            <person name="Nakayama T."/>
            <person name="Obornik M."/>
            <person name="Reyes-Prieto A."/>
            <person name="Armbrust E.V."/>
            <person name="Aves S.J."/>
            <person name="Beiko R.G."/>
            <person name="Coutinho P."/>
            <person name="Dacks J.B."/>
            <person name="Durnford D.G."/>
            <person name="Fast N.M."/>
            <person name="Green B.R."/>
            <person name="Grisdale C.J."/>
            <person name="Hempel F."/>
            <person name="Henrissat B."/>
            <person name="Hoppner M.P."/>
            <person name="Ishida K."/>
            <person name="Kim E."/>
            <person name="Koreny L."/>
            <person name="Kroth P.G."/>
            <person name="Liu Y."/>
            <person name="Malik S.B."/>
            <person name="Maier U.G."/>
            <person name="McRose D."/>
            <person name="Mock T."/>
            <person name="Neilson J.A."/>
            <person name="Onodera N.T."/>
            <person name="Poole A.M."/>
            <person name="Pritham E.J."/>
            <person name="Richards T.A."/>
            <person name="Rocap G."/>
            <person name="Roy S.W."/>
            <person name="Sarai C."/>
            <person name="Schaack S."/>
            <person name="Shirato S."/>
            <person name="Slamovits C.H."/>
            <person name="Spencer D.F."/>
            <person name="Suzuki S."/>
            <person name="Worden A.Z."/>
            <person name="Zauner S."/>
            <person name="Barry K."/>
            <person name="Bell C."/>
            <person name="Bharti A.K."/>
            <person name="Crow J.A."/>
            <person name="Grimwood J."/>
            <person name="Kramer R."/>
            <person name="Lindquist E."/>
            <person name="Lucas S."/>
            <person name="Salamov A."/>
            <person name="McFadden G.I."/>
            <person name="Lane C.E."/>
            <person name="Keeling P.J."/>
            <person name="Gray M.W."/>
            <person name="Grigoriev I.V."/>
            <person name="Archibald J.M."/>
        </authorList>
    </citation>
    <scope>NUCLEOTIDE SEQUENCE</scope>
    <source>
        <strain evidence="4 6">CCMP2712</strain>
    </source>
</reference>
<dbReference type="GO" id="GO:0008270">
    <property type="term" value="F:zinc ion binding"/>
    <property type="evidence" value="ECO:0007669"/>
    <property type="project" value="InterPro"/>
</dbReference>
<evidence type="ECO:0000256" key="1">
    <source>
        <dbReference type="ARBA" id="ARBA00022723"/>
    </source>
</evidence>
<keyword evidence="1" id="KW-0479">Metal-binding</keyword>
<evidence type="ECO:0000259" key="3">
    <source>
        <dbReference type="PROSITE" id="PS00463"/>
    </source>
</evidence>
<dbReference type="GeneID" id="17292448"/>
<protein>
    <recommendedName>
        <fullName evidence="3">Zn(2)-C6 fungal-type domain-containing protein</fullName>
    </recommendedName>
</protein>
<keyword evidence="6" id="KW-1185">Reference proteome</keyword>